<dbReference type="OrthoDB" id="124582at2759"/>
<evidence type="ECO:0000313" key="2">
    <source>
        <dbReference type="EMBL" id="KZS90674.1"/>
    </source>
</evidence>
<dbReference type="Proteomes" id="UP000076722">
    <property type="component" value="Unassembled WGS sequence"/>
</dbReference>
<proteinExistence type="predicted"/>
<feature type="compositionally biased region" description="Basic and acidic residues" evidence="1">
    <location>
        <begin position="72"/>
        <end position="92"/>
    </location>
</feature>
<feature type="compositionally biased region" description="Polar residues" evidence="1">
    <location>
        <begin position="1152"/>
        <end position="1174"/>
    </location>
</feature>
<dbReference type="PANTHER" id="PTHR33099">
    <property type="entry name" value="FE2OG DIOXYGENASE DOMAIN-CONTAINING PROTEIN"/>
    <property type="match status" value="1"/>
</dbReference>
<evidence type="ECO:0000313" key="3">
    <source>
        <dbReference type="Proteomes" id="UP000076722"/>
    </source>
</evidence>
<sequence>MSAHGDQAASVPALAEPVGYEIDKPLASPPAQPGVDLHASVATTLPAGSDSQQAPANLPEPAVTQVDAVEAAESKSHDVEEVHEEIRSKEGDVDLDEDSDSDDSEYEDDEDQYEKILNPSEDIETDLMAAFDMDVSQYKGNLAFSHIFTAAPLPGLTVAGLGELSFPLSPRSAQDLVNTCQWFASGKDAQTTSVAQHMARDTWELSPDEVWLQNPSWDEWFRSSVLPVVSQNLGVRSFTSWTFKRLVCGKNIPHSSSQPQTPGSVIAEVLVVLPSPFTDGQLRVSHDGRSKILDVAANSTYNTSVIGWYTGLQHQARPVESGLRLALVFDLTAPIGTPRPAISGFAPRASAIRHVLLSWRQNFAKGVPNKIAYVLDGHSAEDRASISNALVCLAEELRFKVYFGTARLHVTGTADEDSDGEVDDTMKEITDTRLTMEDFFDDDENPPDFDLDDLGMDTGDFYPSGLDEDEQEPDDEKINHGWYDEKEAEIERWYSWEAVLLWPENRDEAVQGRDWFKEASKKLKRSESAAMTNEEARIIRRMRFHFEGGQTSDIASLQVCKSALRWQDYELCLWGTQIGNFTAAVSTSSGFKCERLSEAACVFGFERVKSVLTDVLTKSLSNAYRFNLIRSLSESPIGKSPEVTSWCAEQREEAARTLKTPSPADVECLLAIGWLKGADYVRNVMLPQLKSLKSPRAFWFAFLEGLRADKSHLASSAESLNDVIKATLTTALDQLEPFATKDNNPYKYDPDATIQLVRTCLSFNSPESCGTIFEKMAQRYEKEDRGTQIKLLSEVHEPLIAALDSFRGPPHSLDLAVDPYAPFLRTTAVRLVDRILEEHSPDWKAAINAVKRFKHEGVKILEDKIMSFINGYRSSPSTSATLAQLLTDTWKADPETEEGVAVKALVASLVTISISKANILFQHPNPDPYARFVTVYDPLEEAKKLLLLCFQNETVALIPSILSRIKAPMKDVNGHFLRVTLPFIAVLSKVLAEHNISISAEPYGAFCRKIIVKYVDCFVKPRPSNNLQVLHGSLAALACSTQCPLCAQLMKSLAAPERIVAIPQRNDKDRKHLESRIRSRLGLNFRVIREKKPYALEITKPDSLVGIGSWNERRQAALIALKALGSPQNIQEILRDDCDRIAAILNPQSSSGAISTATAKANTAAPMTSPTSQVDAPRPPSSASVLQPVSQNVKRMNPADPSTDETSRKRSRLVSGATIDLCTPSP</sequence>
<dbReference type="PANTHER" id="PTHR33099:SF7">
    <property type="entry name" value="MYND-TYPE DOMAIN-CONTAINING PROTEIN"/>
    <property type="match status" value="1"/>
</dbReference>
<feature type="region of interest" description="Disordered" evidence="1">
    <location>
        <begin position="1152"/>
        <end position="1226"/>
    </location>
</feature>
<keyword evidence="3" id="KW-1185">Reference proteome</keyword>
<evidence type="ECO:0000256" key="1">
    <source>
        <dbReference type="SAM" id="MobiDB-lite"/>
    </source>
</evidence>
<accession>A0A164RLP6</accession>
<name>A0A164RLP6_9AGAM</name>
<dbReference type="AlphaFoldDB" id="A0A164RLP6"/>
<organism evidence="2 3">
    <name type="scientific">Sistotremastrum niveocremeum HHB9708</name>
    <dbReference type="NCBI Taxonomy" id="1314777"/>
    <lineage>
        <taxon>Eukaryota</taxon>
        <taxon>Fungi</taxon>
        <taxon>Dikarya</taxon>
        <taxon>Basidiomycota</taxon>
        <taxon>Agaricomycotina</taxon>
        <taxon>Agaricomycetes</taxon>
        <taxon>Sistotremastrales</taxon>
        <taxon>Sistotremastraceae</taxon>
        <taxon>Sertulicium</taxon>
        <taxon>Sertulicium niveocremeum</taxon>
    </lineage>
</organism>
<gene>
    <name evidence="2" type="ORF">SISNIDRAFT_519357</name>
</gene>
<feature type="compositionally biased region" description="Polar residues" evidence="1">
    <location>
        <begin position="1181"/>
        <end position="1194"/>
    </location>
</feature>
<reference evidence="2 3" key="1">
    <citation type="journal article" date="2016" name="Mol. Biol. Evol.">
        <title>Comparative Genomics of Early-Diverging Mushroom-Forming Fungi Provides Insights into the Origins of Lignocellulose Decay Capabilities.</title>
        <authorList>
            <person name="Nagy L.G."/>
            <person name="Riley R."/>
            <person name="Tritt A."/>
            <person name="Adam C."/>
            <person name="Daum C."/>
            <person name="Floudas D."/>
            <person name="Sun H."/>
            <person name="Yadav J.S."/>
            <person name="Pangilinan J."/>
            <person name="Larsson K.H."/>
            <person name="Matsuura K."/>
            <person name="Barry K."/>
            <person name="Labutti K."/>
            <person name="Kuo R."/>
            <person name="Ohm R.A."/>
            <person name="Bhattacharya S.S."/>
            <person name="Shirouzu T."/>
            <person name="Yoshinaga Y."/>
            <person name="Martin F.M."/>
            <person name="Grigoriev I.V."/>
            <person name="Hibbett D.S."/>
        </authorList>
    </citation>
    <scope>NUCLEOTIDE SEQUENCE [LARGE SCALE GENOMIC DNA]</scope>
    <source>
        <strain evidence="2 3">HHB9708</strain>
    </source>
</reference>
<dbReference type="EMBL" id="KV419420">
    <property type="protein sequence ID" value="KZS90674.1"/>
    <property type="molecule type" value="Genomic_DNA"/>
</dbReference>
<protein>
    <submittedName>
        <fullName evidence="2">Uncharacterized protein</fullName>
    </submittedName>
</protein>
<feature type="region of interest" description="Disordered" evidence="1">
    <location>
        <begin position="22"/>
        <end position="114"/>
    </location>
</feature>
<feature type="compositionally biased region" description="Acidic residues" evidence="1">
    <location>
        <begin position="93"/>
        <end position="112"/>
    </location>
</feature>